<dbReference type="PANTHER" id="PTHR13520:SF0">
    <property type="entry name" value="RAD50-INTERACTING PROTEIN 1"/>
    <property type="match status" value="1"/>
</dbReference>
<evidence type="ECO:0008006" key="4">
    <source>
        <dbReference type="Google" id="ProtNLM"/>
    </source>
</evidence>
<evidence type="ECO:0000313" key="3">
    <source>
        <dbReference type="Proteomes" id="UP000288859"/>
    </source>
</evidence>
<keyword evidence="1" id="KW-0175">Coiled coil</keyword>
<dbReference type="PANTHER" id="PTHR13520">
    <property type="entry name" value="RAD50-INTERACTING PROTEIN 1 RINT-1"/>
    <property type="match status" value="1"/>
</dbReference>
<proteinExistence type="predicted"/>
<dbReference type="GO" id="GO:0060628">
    <property type="term" value="P:regulation of ER to Golgi vesicle-mediated transport"/>
    <property type="evidence" value="ECO:0007669"/>
    <property type="project" value="TreeGrafter"/>
</dbReference>
<evidence type="ECO:0000256" key="1">
    <source>
        <dbReference type="SAM" id="Coils"/>
    </source>
</evidence>
<dbReference type="GO" id="GO:0006890">
    <property type="term" value="P:retrograde vesicle-mediated transport, Golgi to endoplasmic reticulum"/>
    <property type="evidence" value="ECO:0007669"/>
    <property type="project" value="InterPro"/>
</dbReference>
<organism evidence="2 3">
    <name type="scientific">Exophiala mesophila</name>
    <name type="common">Black yeast-like fungus</name>
    <dbReference type="NCBI Taxonomy" id="212818"/>
    <lineage>
        <taxon>Eukaryota</taxon>
        <taxon>Fungi</taxon>
        <taxon>Dikarya</taxon>
        <taxon>Ascomycota</taxon>
        <taxon>Pezizomycotina</taxon>
        <taxon>Eurotiomycetes</taxon>
        <taxon>Chaetothyriomycetidae</taxon>
        <taxon>Chaetothyriales</taxon>
        <taxon>Herpotrichiellaceae</taxon>
        <taxon>Exophiala</taxon>
    </lineage>
</organism>
<dbReference type="InterPro" id="IPR042042">
    <property type="entry name" value="Tip20p_domB"/>
</dbReference>
<accession>A0A438N8A6</accession>
<dbReference type="Gene3D" id="1.20.58.670">
    <property type="entry name" value="Dsl1p vesicle tethering complex, Tip20p subunit, domain D"/>
    <property type="match status" value="1"/>
</dbReference>
<evidence type="ECO:0000313" key="2">
    <source>
        <dbReference type="EMBL" id="RVX72003.1"/>
    </source>
</evidence>
<reference evidence="2 3" key="1">
    <citation type="submission" date="2017-03" db="EMBL/GenBank/DDBJ databases">
        <title>Genomes of endolithic fungi from Antarctica.</title>
        <authorList>
            <person name="Coleine C."/>
            <person name="Masonjones S."/>
            <person name="Stajich J.E."/>
        </authorList>
    </citation>
    <scope>NUCLEOTIDE SEQUENCE [LARGE SCALE GENOMIC DNA]</scope>
    <source>
        <strain evidence="2 3">CCFEE 6314</strain>
    </source>
</reference>
<protein>
    <recommendedName>
        <fullName evidence="4">RINT-1 family protein</fullName>
    </recommendedName>
</protein>
<dbReference type="PROSITE" id="PS51386">
    <property type="entry name" value="RINT1_TIP20"/>
    <property type="match status" value="1"/>
</dbReference>
<dbReference type="GO" id="GO:0070939">
    <property type="term" value="C:Dsl1/NZR complex"/>
    <property type="evidence" value="ECO:0007669"/>
    <property type="project" value="InterPro"/>
</dbReference>
<sequence length="840" mass="95280">MADLHPSRAVGMSTRVQDYLDDKIQNAADLDNVDELLAKVQQQQDILKKQLEEARNGHSEVEQNIATLTTTLRERALEFQARQNDLDQRLKELTQSDVTTEATKKIESRMNKVRNLEIAQAYLELLQEMDKCDTETSKHLIKRPDESIKSYLQLNSLWTRMKENQPSAEGAAPQLLYIFEQQTTRIFKSLKDSLEKSLRKTLDEMNWPSRDMTVSADAREKWENQVQLLLELQEPDLVQSAPNDTTWNAVPPPEPVTLFPLEVMINPLAARFRYHFYGDRPTNRLDKPEYFLSHVLDLIEQHSNFVIDMLGPILDQRALKSEALESVYTDPISAFITGLLPMVRAKSLSFLPQVVSEPQLFSHFMREIMLFDSSIRHSWGYIPIPRMLGDWRGVTWDLLYTHGYFQSWLTVERDFALSRYNNIRDDRDGRDIDFDAEAGQTKPTKTAIRIADLLETITDRYRALNSFSYKIRFLIDIQIHILEEYHRHLADMLQAYVATTHTAGRLLQGQTESDAFGLKGLELITKIYGSVEFLQRKLSDWSDDVFFLELWDELSVRAKGSEGGNASIGNNLKVDDVAAKTSTAIKNDDDGEYDGSGLFDQTVGSFLRLRERSEEQILRAFDVNVRAALKPYVRHPQWSSLGDSGLEGSVAPSSALDGLSQTMAILLGYIARVLAPGALRRVVKHIYTTIQKEMLDNVVLSHTFSTAGANQLRTDILAIKEVVERTAKLHGVGDSSMKRLDEAAALLSLTASEENSGEDEDAGGAEWGFEEKAERSVNGEESPGGASHELNLWEVDKRLFTDNPTARKVLAELEIYHLDITEARNVLKRRVEITAKSGRA</sequence>
<dbReference type="OrthoDB" id="2189254at2759"/>
<dbReference type="AlphaFoldDB" id="A0A438N8A6"/>
<dbReference type="VEuPathDB" id="FungiDB:PV10_01112"/>
<dbReference type="GO" id="GO:0006888">
    <property type="term" value="P:endoplasmic reticulum to Golgi vesicle-mediated transport"/>
    <property type="evidence" value="ECO:0007669"/>
    <property type="project" value="InterPro"/>
</dbReference>
<dbReference type="Pfam" id="PF04437">
    <property type="entry name" value="RINT1_TIP1"/>
    <property type="match status" value="1"/>
</dbReference>
<name>A0A438N8A6_EXOME</name>
<feature type="coiled-coil region" evidence="1">
    <location>
        <begin position="30"/>
        <end position="71"/>
    </location>
</feature>
<dbReference type="InterPro" id="IPR007528">
    <property type="entry name" value="RINT1_Tip20"/>
</dbReference>
<comment type="caution">
    <text evidence="2">The sequence shown here is derived from an EMBL/GenBank/DDBJ whole genome shotgun (WGS) entry which is preliminary data.</text>
</comment>
<dbReference type="Proteomes" id="UP000288859">
    <property type="component" value="Unassembled WGS sequence"/>
</dbReference>
<dbReference type="InterPro" id="IPR042044">
    <property type="entry name" value="EXOC6PINT-1/Sec15/Tip20_C_dom2"/>
</dbReference>
<gene>
    <name evidence="2" type="ORF">B0A52_04601</name>
</gene>
<dbReference type="EMBL" id="NAJM01000014">
    <property type="protein sequence ID" value="RVX72003.1"/>
    <property type="molecule type" value="Genomic_DNA"/>
</dbReference>
<dbReference type="Gene3D" id="1.20.58.1420">
    <property type="entry name" value="Dsl1p vesicle tethering complex, Tip20p subunit, domain B"/>
    <property type="match status" value="1"/>
</dbReference>